<sequence length="150" mass="17150">MNNYFIKASLIFVLMTLISVSYAQKAEVFSQNDKAIKGYDPVAYFTDSKPVLGKDEFKFTQNGANWYFSSKENLELFKANPSKYMPQYGGYCAFGLAGGYKAPISPDAWTIVDDKLYLNYNKKVQTDWTADRAEMIKKADKNWPTVKKDK</sequence>
<organism evidence="3 4">
    <name type="scientific">Algoriphagus locisalis</name>
    <dbReference type="NCBI Taxonomy" id="305507"/>
    <lineage>
        <taxon>Bacteria</taxon>
        <taxon>Pseudomonadati</taxon>
        <taxon>Bacteroidota</taxon>
        <taxon>Cytophagia</taxon>
        <taxon>Cytophagales</taxon>
        <taxon>Cyclobacteriaceae</taxon>
        <taxon>Algoriphagus</taxon>
    </lineage>
</organism>
<dbReference type="InterPro" id="IPR007029">
    <property type="entry name" value="YHS_dom"/>
</dbReference>
<name>A0A1I7BR58_9BACT</name>
<evidence type="ECO:0000256" key="1">
    <source>
        <dbReference type="SAM" id="SignalP"/>
    </source>
</evidence>
<dbReference type="RefSeq" id="WP_091693766.1">
    <property type="nucleotide sequence ID" value="NZ_FPBF01000003.1"/>
</dbReference>
<dbReference type="STRING" id="305507.SAMN04489724_2628"/>
<dbReference type="Proteomes" id="UP000199673">
    <property type="component" value="Unassembled WGS sequence"/>
</dbReference>
<feature type="chain" id="PRO_5011561910" evidence="1">
    <location>
        <begin position="26"/>
        <end position="150"/>
    </location>
</feature>
<keyword evidence="4" id="KW-1185">Reference proteome</keyword>
<evidence type="ECO:0000313" key="3">
    <source>
        <dbReference type="EMBL" id="SFT89650.1"/>
    </source>
</evidence>
<accession>A0A1I7BR58</accession>
<dbReference type="AlphaFoldDB" id="A0A1I7BR58"/>
<dbReference type="EMBL" id="FPBF01000003">
    <property type="protein sequence ID" value="SFT89650.1"/>
    <property type="molecule type" value="Genomic_DNA"/>
</dbReference>
<feature type="signal peptide" evidence="1">
    <location>
        <begin position="1"/>
        <end position="25"/>
    </location>
</feature>
<gene>
    <name evidence="3" type="ORF">SAMN04489724_2628</name>
</gene>
<evidence type="ECO:0000259" key="2">
    <source>
        <dbReference type="Pfam" id="PF04945"/>
    </source>
</evidence>
<evidence type="ECO:0000313" key="4">
    <source>
        <dbReference type="Proteomes" id="UP000199673"/>
    </source>
</evidence>
<dbReference type="OrthoDB" id="344729at2"/>
<dbReference type="NCBIfam" id="NF041384">
    <property type="entry name" value="YHS_seleno_dom"/>
    <property type="match status" value="1"/>
</dbReference>
<proteinExistence type="predicted"/>
<feature type="domain" description="YHS" evidence="2">
    <location>
        <begin position="42"/>
        <end position="87"/>
    </location>
</feature>
<reference evidence="4" key="1">
    <citation type="submission" date="2016-10" db="EMBL/GenBank/DDBJ databases">
        <authorList>
            <person name="Varghese N."/>
            <person name="Submissions S."/>
        </authorList>
    </citation>
    <scope>NUCLEOTIDE SEQUENCE [LARGE SCALE GENOMIC DNA]</scope>
    <source>
        <strain evidence="4">DSM 23445</strain>
    </source>
</reference>
<keyword evidence="1" id="KW-0732">Signal</keyword>
<dbReference type="Pfam" id="PF04945">
    <property type="entry name" value="YHS"/>
    <property type="match status" value="1"/>
</dbReference>
<protein>
    <submittedName>
        <fullName evidence="3">YHS domain-containing protein</fullName>
    </submittedName>
</protein>